<evidence type="ECO:0000313" key="3">
    <source>
        <dbReference type="Proteomes" id="UP000195781"/>
    </source>
</evidence>
<gene>
    <name evidence="2" type="ORF">B5G02_04900</name>
</gene>
<name>A0A1Y3XT15_9ACTN</name>
<dbReference type="Pfam" id="PF05016">
    <property type="entry name" value="ParE_toxin"/>
    <property type="match status" value="1"/>
</dbReference>
<dbReference type="InterPro" id="IPR035093">
    <property type="entry name" value="RelE/ParE_toxin_dom_sf"/>
</dbReference>
<keyword evidence="1" id="KW-1277">Toxin-antitoxin system</keyword>
<dbReference type="AlphaFoldDB" id="A0A1Y3XT15"/>
<dbReference type="OrthoDB" id="3183589at2"/>
<accession>A0A1Y3XT15</accession>
<proteinExistence type="predicted"/>
<evidence type="ECO:0000256" key="1">
    <source>
        <dbReference type="ARBA" id="ARBA00022649"/>
    </source>
</evidence>
<dbReference type="Gene3D" id="3.30.2310.20">
    <property type="entry name" value="RelE-like"/>
    <property type="match status" value="1"/>
</dbReference>
<sequence>MACRVVWTDRARQDLEDIIEYIAVTLASPQAAREHLTAFAEAVDRISHNPKLYAISSQLSCAARNLRACFIKRYVLLYSYHDEELVIVNRIFSTLRDYASLIATAGSEE</sequence>
<evidence type="ECO:0008006" key="4">
    <source>
        <dbReference type="Google" id="ProtNLM"/>
    </source>
</evidence>
<dbReference type="RefSeq" id="WP_094335391.1">
    <property type="nucleotide sequence ID" value="NZ_NFIE01000009.1"/>
</dbReference>
<reference evidence="3" key="1">
    <citation type="submission" date="2017-04" db="EMBL/GenBank/DDBJ databases">
        <title>Function of individual gut microbiota members based on whole genome sequencing of pure cultures obtained from chicken caecum.</title>
        <authorList>
            <person name="Medvecky M."/>
            <person name="Cejkova D."/>
            <person name="Polansky O."/>
            <person name="Karasova D."/>
            <person name="Kubasova T."/>
            <person name="Cizek A."/>
            <person name="Rychlik I."/>
        </authorList>
    </citation>
    <scope>NUCLEOTIDE SEQUENCE [LARGE SCALE GENOMIC DNA]</scope>
    <source>
        <strain evidence="3">An5</strain>
    </source>
</reference>
<organism evidence="2 3">
    <name type="scientific">[Collinsella] massiliensis</name>
    <dbReference type="NCBI Taxonomy" id="1232426"/>
    <lineage>
        <taxon>Bacteria</taxon>
        <taxon>Bacillati</taxon>
        <taxon>Actinomycetota</taxon>
        <taxon>Coriobacteriia</taxon>
        <taxon>Coriobacteriales</taxon>
        <taxon>Coriobacteriaceae</taxon>
        <taxon>Enorma</taxon>
    </lineage>
</organism>
<evidence type="ECO:0000313" key="2">
    <source>
        <dbReference type="EMBL" id="OUN88726.1"/>
    </source>
</evidence>
<dbReference type="Proteomes" id="UP000195781">
    <property type="component" value="Unassembled WGS sequence"/>
</dbReference>
<protein>
    <recommendedName>
        <fullName evidence="4">Addiction module toxin RelE</fullName>
    </recommendedName>
</protein>
<keyword evidence="3" id="KW-1185">Reference proteome</keyword>
<comment type="caution">
    <text evidence="2">The sequence shown here is derived from an EMBL/GenBank/DDBJ whole genome shotgun (WGS) entry which is preliminary data.</text>
</comment>
<dbReference type="InterPro" id="IPR007712">
    <property type="entry name" value="RelE/ParE_toxin"/>
</dbReference>
<dbReference type="EMBL" id="NFIE01000009">
    <property type="protein sequence ID" value="OUN88726.1"/>
    <property type="molecule type" value="Genomic_DNA"/>
</dbReference>